<keyword evidence="3" id="KW-1185">Reference proteome</keyword>
<feature type="non-terminal residue" evidence="2">
    <location>
        <position position="1"/>
    </location>
</feature>
<feature type="non-terminal residue" evidence="2">
    <location>
        <position position="100"/>
    </location>
</feature>
<comment type="caution">
    <text evidence="2">The sequence shown here is derived from an EMBL/GenBank/DDBJ whole genome shotgun (WGS) entry which is preliminary data.</text>
</comment>
<keyword evidence="1" id="KW-1133">Transmembrane helix</keyword>
<organism evidence="2 3">
    <name type="scientific">Heterotrigona itama</name>
    <dbReference type="NCBI Taxonomy" id="395501"/>
    <lineage>
        <taxon>Eukaryota</taxon>
        <taxon>Metazoa</taxon>
        <taxon>Ecdysozoa</taxon>
        <taxon>Arthropoda</taxon>
        <taxon>Hexapoda</taxon>
        <taxon>Insecta</taxon>
        <taxon>Pterygota</taxon>
        <taxon>Neoptera</taxon>
        <taxon>Endopterygota</taxon>
        <taxon>Hymenoptera</taxon>
        <taxon>Apocrita</taxon>
        <taxon>Aculeata</taxon>
        <taxon>Apoidea</taxon>
        <taxon>Anthophila</taxon>
        <taxon>Apidae</taxon>
        <taxon>Heterotrigona</taxon>
    </lineage>
</organism>
<proteinExistence type="predicted"/>
<accession>A0A6V7GXW8</accession>
<dbReference type="OrthoDB" id="10423146at2759"/>
<dbReference type="EMBL" id="CAJDYZ010004486">
    <property type="protein sequence ID" value="CAD1471478.1"/>
    <property type="molecule type" value="Genomic_DNA"/>
</dbReference>
<keyword evidence="1" id="KW-0812">Transmembrane</keyword>
<evidence type="ECO:0000256" key="1">
    <source>
        <dbReference type="SAM" id="Phobius"/>
    </source>
</evidence>
<reference evidence="2" key="1">
    <citation type="submission" date="2020-07" db="EMBL/GenBank/DDBJ databases">
        <authorList>
            <person name="Nazaruddin N."/>
        </authorList>
    </citation>
    <scope>NUCLEOTIDE SEQUENCE</scope>
</reference>
<feature type="transmembrane region" description="Helical" evidence="1">
    <location>
        <begin position="76"/>
        <end position="93"/>
    </location>
</feature>
<protein>
    <submittedName>
        <fullName evidence="2">Uncharacterized protein</fullName>
    </submittedName>
</protein>
<name>A0A6V7GXW8_9HYME</name>
<keyword evidence="1" id="KW-0472">Membrane</keyword>
<evidence type="ECO:0000313" key="2">
    <source>
        <dbReference type="EMBL" id="CAD1471478.1"/>
    </source>
</evidence>
<gene>
    <name evidence="2" type="ORF">MHI_LOCUS240037</name>
</gene>
<dbReference type="Proteomes" id="UP000752696">
    <property type="component" value="Unassembled WGS sequence"/>
</dbReference>
<dbReference type="AlphaFoldDB" id="A0A6V7GXW8"/>
<sequence>CNEEEVDCSSEVHPVNALYAFDCCSESLDYDIGFRAIIIITKGQNLNSACCRWHLLLQEIKTLEYKTKNLSGLKQYYHYIIIIVLQVTFYNNLSSYESNN</sequence>
<evidence type="ECO:0000313" key="3">
    <source>
        <dbReference type="Proteomes" id="UP000752696"/>
    </source>
</evidence>